<feature type="domain" description="Lysozyme inhibitor LprI-like N-terminal" evidence="1">
    <location>
        <begin position="20"/>
        <end position="123"/>
    </location>
</feature>
<dbReference type="OrthoDB" id="7340239at2"/>
<comment type="caution">
    <text evidence="2">The sequence shown here is derived from an EMBL/GenBank/DDBJ whole genome shotgun (WGS) entry which is preliminary data.</text>
</comment>
<keyword evidence="3" id="KW-1185">Reference proteome</keyword>
<protein>
    <submittedName>
        <fullName evidence="2">Urease</fullName>
    </submittedName>
</protein>
<dbReference type="PANTHER" id="PTHR39176:SF1">
    <property type="entry name" value="PERIPLASMIC PROTEIN"/>
    <property type="match status" value="1"/>
</dbReference>
<dbReference type="EMBL" id="NISJ01000001">
    <property type="protein sequence ID" value="OWR01414.1"/>
    <property type="molecule type" value="Genomic_DNA"/>
</dbReference>
<name>A0A246K7Y9_9SPHN</name>
<dbReference type="RefSeq" id="WP_088471223.1">
    <property type="nucleotide sequence ID" value="NZ_NISJ01000001.1"/>
</dbReference>
<evidence type="ECO:0000313" key="2">
    <source>
        <dbReference type="EMBL" id="OWR01414.1"/>
    </source>
</evidence>
<dbReference type="AlphaFoldDB" id="A0A246K7Y9"/>
<dbReference type="PANTHER" id="PTHR39176">
    <property type="entry name" value="PERIPLASMIC PROTEIN-RELATED"/>
    <property type="match status" value="1"/>
</dbReference>
<dbReference type="Pfam" id="PF07007">
    <property type="entry name" value="LprI"/>
    <property type="match status" value="1"/>
</dbReference>
<dbReference type="InterPro" id="IPR009739">
    <property type="entry name" value="LprI-like_N"/>
</dbReference>
<gene>
    <name evidence="2" type="ORF">CDQ91_03185</name>
</gene>
<sequence>MIIAPLLLLSAMAAEPAVDCDNAMAQFELNACAYQEYERADAALNAQWKLTAAAMKAQDREFDRTQDNRPGYYDTLLAAQRAWITYRDKHCASEGYTMRGGSAEPMMISGCMRTLTEQRTKDLKALIEEY</sequence>
<proteinExistence type="predicted"/>
<accession>A0A246K7Y9</accession>
<organism evidence="2 3">
    <name type="scientific">Sphingopyxis witflariensis</name>
    <dbReference type="NCBI Taxonomy" id="173675"/>
    <lineage>
        <taxon>Bacteria</taxon>
        <taxon>Pseudomonadati</taxon>
        <taxon>Pseudomonadota</taxon>
        <taxon>Alphaproteobacteria</taxon>
        <taxon>Sphingomonadales</taxon>
        <taxon>Sphingomonadaceae</taxon>
        <taxon>Sphingopyxis</taxon>
    </lineage>
</organism>
<reference evidence="2 3" key="1">
    <citation type="journal article" date="2002" name="Int. J. Syst. Evol. Microbiol.">
        <title>Sphingopyxis witflariensis sp. nov., isolated from activated sludge.</title>
        <authorList>
            <person name="Kampfer P."/>
            <person name="Witzenberger R."/>
            <person name="Denner E.B."/>
            <person name="Busse H.J."/>
            <person name="Neef A."/>
        </authorList>
    </citation>
    <scope>NUCLEOTIDE SEQUENCE [LARGE SCALE GENOMIC DNA]</scope>
    <source>
        <strain evidence="2 3">DSM 14551</strain>
    </source>
</reference>
<evidence type="ECO:0000313" key="3">
    <source>
        <dbReference type="Proteomes" id="UP000197097"/>
    </source>
</evidence>
<dbReference type="Proteomes" id="UP000197097">
    <property type="component" value="Unassembled WGS sequence"/>
</dbReference>
<evidence type="ECO:0000259" key="1">
    <source>
        <dbReference type="Pfam" id="PF07007"/>
    </source>
</evidence>
<dbReference type="Gene3D" id="1.20.1270.180">
    <property type="match status" value="1"/>
</dbReference>